<comment type="subcellular location">
    <subcellularLocation>
        <location evidence="1">Cytoplasmic vesicle</location>
        <location evidence="1">Secretory vesicle</location>
        <location evidence="1">Acrosome</location>
    </subcellularLocation>
</comment>
<gene>
    <name evidence="6" type="ORF">BCR32DRAFT_274527</name>
</gene>
<evidence type="ECO:0000256" key="3">
    <source>
        <dbReference type="ARBA" id="ARBA00023329"/>
    </source>
</evidence>
<dbReference type="Proteomes" id="UP000193944">
    <property type="component" value="Unassembled WGS sequence"/>
</dbReference>
<sequence length="145" mass="17022">MWMNGEKEGPGKFIYKSKRQMYEGQWSNGIPKCGTIIDISELPIYPKRKYPIPPCELRDPDRVLQKEYKELTLARLKKVYGEDFDYKAFLNTDNNSEENEEEQVNDKFVVNSLKNLYINVLVESNQDTLNSMKEEPNIKSNLVTY</sequence>
<evidence type="ECO:0000313" key="7">
    <source>
        <dbReference type="Proteomes" id="UP000193944"/>
    </source>
</evidence>
<proteinExistence type="predicted"/>
<reference evidence="6 7" key="2">
    <citation type="submission" date="2016-08" db="EMBL/GenBank/DDBJ databases">
        <title>Pervasive Adenine N6-methylation of Active Genes in Fungi.</title>
        <authorList>
            <consortium name="DOE Joint Genome Institute"/>
            <person name="Mondo S.J."/>
            <person name="Dannebaum R.O."/>
            <person name="Kuo R.C."/>
            <person name="Labutti K."/>
            <person name="Haridas S."/>
            <person name="Kuo A."/>
            <person name="Salamov A."/>
            <person name="Ahrendt S.R."/>
            <person name="Lipzen A."/>
            <person name="Sullivan W."/>
            <person name="Andreopoulos W.B."/>
            <person name="Clum A."/>
            <person name="Lindquist E."/>
            <person name="Daum C."/>
            <person name="Ramamoorthy G.K."/>
            <person name="Gryganskyi A."/>
            <person name="Culley D."/>
            <person name="Magnuson J.K."/>
            <person name="James T.Y."/>
            <person name="O'Malley M.A."/>
            <person name="Stajich J.E."/>
            <person name="Spatafora J.W."/>
            <person name="Visel A."/>
            <person name="Grigoriev I.V."/>
        </authorList>
    </citation>
    <scope>NUCLEOTIDE SEQUENCE [LARGE SCALE GENOMIC DNA]</scope>
    <source>
        <strain evidence="6 7">S4</strain>
    </source>
</reference>
<keyword evidence="2" id="KW-0677">Repeat</keyword>
<evidence type="ECO:0000313" key="6">
    <source>
        <dbReference type="EMBL" id="ORX87386.1"/>
    </source>
</evidence>
<dbReference type="InterPro" id="IPR052472">
    <property type="entry name" value="MORN3"/>
</dbReference>
<evidence type="ECO:0000256" key="5">
    <source>
        <dbReference type="ARBA" id="ARBA00045851"/>
    </source>
</evidence>
<dbReference type="InterPro" id="IPR003409">
    <property type="entry name" value="MORN"/>
</dbReference>
<dbReference type="PANTHER" id="PTHR46511:SF1">
    <property type="entry name" value="MORN REPEAT-CONTAINING PROTEIN 3"/>
    <property type="match status" value="1"/>
</dbReference>
<keyword evidence="3" id="KW-0968">Cytoplasmic vesicle</keyword>
<organism evidence="6 7">
    <name type="scientific">Anaeromyces robustus</name>
    <dbReference type="NCBI Taxonomy" id="1754192"/>
    <lineage>
        <taxon>Eukaryota</taxon>
        <taxon>Fungi</taxon>
        <taxon>Fungi incertae sedis</taxon>
        <taxon>Chytridiomycota</taxon>
        <taxon>Chytridiomycota incertae sedis</taxon>
        <taxon>Neocallimastigomycetes</taxon>
        <taxon>Neocallimastigales</taxon>
        <taxon>Neocallimastigaceae</taxon>
        <taxon>Anaeromyces</taxon>
    </lineage>
</organism>
<dbReference type="GO" id="GO:0031410">
    <property type="term" value="C:cytoplasmic vesicle"/>
    <property type="evidence" value="ECO:0007669"/>
    <property type="project" value="UniProtKB-KW"/>
</dbReference>
<dbReference type="Pfam" id="PF02493">
    <property type="entry name" value="MORN"/>
    <property type="match status" value="2"/>
</dbReference>
<evidence type="ECO:0000256" key="4">
    <source>
        <dbReference type="ARBA" id="ARBA00039854"/>
    </source>
</evidence>
<dbReference type="SUPFAM" id="SSF82185">
    <property type="entry name" value="Histone H3 K4-specific methyltransferase SET7/9 N-terminal domain"/>
    <property type="match status" value="1"/>
</dbReference>
<accession>A0A1Y1XPE1</accession>
<dbReference type="AlphaFoldDB" id="A0A1Y1XPE1"/>
<name>A0A1Y1XPE1_9FUNG</name>
<evidence type="ECO:0000256" key="1">
    <source>
        <dbReference type="ARBA" id="ARBA00004218"/>
    </source>
</evidence>
<keyword evidence="7" id="KW-1185">Reference proteome</keyword>
<dbReference type="OrthoDB" id="294378at2759"/>
<comment type="function">
    <text evidence="5">Assembles a suppression complex (suppresome) by tethering SIRT1 and MDM2 to regulate composite modifications of p53/TP53. Confers both deacetylation-mediated functional inactivation, by SIRT1, and ubiquitination-dependent degradation, by MDM2, of p53/TP53, promoting a proliferative and cell survival behaviors. May play a role in the regulation of spermatogenesis.</text>
</comment>
<comment type="caution">
    <text evidence="6">The sequence shown here is derived from an EMBL/GenBank/DDBJ whole genome shotgun (WGS) entry which is preliminary data.</text>
</comment>
<protein>
    <recommendedName>
        <fullName evidence="4">MORN repeat-containing protein 3</fullName>
    </recommendedName>
</protein>
<dbReference type="STRING" id="1754192.A0A1Y1XPE1"/>
<reference evidence="6 7" key="1">
    <citation type="submission" date="2016-08" db="EMBL/GenBank/DDBJ databases">
        <title>A Parts List for Fungal Cellulosomes Revealed by Comparative Genomics.</title>
        <authorList>
            <consortium name="DOE Joint Genome Institute"/>
            <person name="Haitjema C.H."/>
            <person name="Gilmore S.P."/>
            <person name="Henske J.K."/>
            <person name="Solomon K.V."/>
            <person name="De Groot R."/>
            <person name="Kuo A."/>
            <person name="Mondo S.J."/>
            <person name="Salamov A.A."/>
            <person name="Labutti K."/>
            <person name="Zhao Z."/>
            <person name="Chiniquy J."/>
            <person name="Barry K."/>
            <person name="Brewer H.M."/>
            <person name="Purvine S.O."/>
            <person name="Wright A.T."/>
            <person name="Boxma B."/>
            <person name="Van Alen T."/>
            <person name="Hackstein J.H."/>
            <person name="Baker S.E."/>
            <person name="Grigoriev I.V."/>
            <person name="O'Malley M.A."/>
        </authorList>
    </citation>
    <scope>NUCLEOTIDE SEQUENCE [LARGE SCALE GENOMIC DNA]</scope>
    <source>
        <strain evidence="6 7">S4</strain>
    </source>
</reference>
<dbReference type="PANTHER" id="PTHR46511">
    <property type="entry name" value="MORN REPEAT-CONTAINING PROTEIN 3"/>
    <property type="match status" value="1"/>
</dbReference>
<dbReference type="EMBL" id="MCFG01000009">
    <property type="protein sequence ID" value="ORX87386.1"/>
    <property type="molecule type" value="Genomic_DNA"/>
</dbReference>
<evidence type="ECO:0000256" key="2">
    <source>
        <dbReference type="ARBA" id="ARBA00022737"/>
    </source>
</evidence>